<accession>A0A5A7S7C0</accession>
<gene>
    <name evidence="2" type="ORF">FOY51_16875</name>
</gene>
<dbReference type="RefSeq" id="WP_149431411.1">
    <property type="nucleotide sequence ID" value="NZ_VLNY01000007.1"/>
</dbReference>
<feature type="transmembrane region" description="Helical" evidence="1">
    <location>
        <begin position="138"/>
        <end position="157"/>
    </location>
</feature>
<reference evidence="2 3" key="1">
    <citation type="submission" date="2019-07" db="EMBL/GenBank/DDBJ databases">
        <title>Rhodococcus cavernicolus sp. nov., isolated from a cave.</title>
        <authorList>
            <person name="Lee S.D."/>
        </authorList>
    </citation>
    <scope>NUCLEOTIDE SEQUENCE [LARGE SCALE GENOMIC DNA]</scope>
    <source>
        <strain evidence="2 3">C1-24</strain>
    </source>
</reference>
<organism evidence="2 3">
    <name type="scientific">Antrihabitans cavernicola</name>
    <dbReference type="NCBI Taxonomy" id="2495913"/>
    <lineage>
        <taxon>Bacteria</taxon>
        <taxon>Bacillati</taxon>
        <taxon>Actinomycetota</taxon>
        <taxon>Actinomycetes</taxon>
        <taxon>Mycobacteriales</taxon>
        <taxon>Nocardiaceae</taxon>
        <taxon>Antrihabitans</taxon>
    </lineage>
</organism>
<feature type="transmembrane region" description="Helical" evidence="1">
    <location>
        <begin position="7"/>
        <end position="32"/>
    </location>
</feature>
<evidence type="ECO:0000313" key="3">
    <source>
        <dbReference type="Proteomes" id="UP000322244"/>
    </source>
</evidence>
<sequence length="163" mass="17440">MSALKNVTLIGGTVTMGLMAGLFYAYSCSVMLGLGKVDDRTFVDVMQKINVAIINPAFMFCFMGTVVIVGAAAFFNRGSGALKWIIAGLVLYIVALIVTFAFNIPLNDQLAAAGDPARISDLAAVRSHFESDWVRWNLIRAVLHTGSFGLLCWALVVSGNTAT</sequence>
<dbReference type="OrthoDB" id="428263at2"/>
<protein>
    <submittedName>
        <fullName evidence="2">DUF1772 domain-containing protein</fullName>
    </submittedName>
</protein>
<feature type="transmembrane region" description="Helical" evidence="1">
    <location>
        <begin position="82"/>
        <end position="102"/>
    </location>
</feature>
<dbReference type="InterPro" id="IPR013901">
    <property type="entry name" value="Anthrone_oxy"/>
</dbReference>
<keyword evidence="3" id="KW-1185">Reference proteome</keyword>
<evidence type="ECO:0000313" key="2">
    <source>
        <dbReference type="EMBL" id="KAA0022048.1"/>
    </source>
</evidence>
<dbReference type="Proteomes" id="UP000322244">
    <property type="component" value="Unassembled WGS sequence"/>
</dbReference>
<keyword evidence="1" id="KW-0812">Transmembrane</keyword>
<feature type="transmembrane region" description="Helical" evidence="1">
    <location>
        <begin position="52"/>
        <end position="75"/>
    </location>
</feature>
<dbReference type="Pfam" id="PF08592">
    <property type="entry name" value="Anthrone_oxy"/>
    <property type="match status" value="1"/>
</dbReference>
<proteinExistence type="predicted"/>
<comment type="caution">
    <text evidence="2">The sequence shown here is derived from an EMBL/GenBank/DDBJ whole genome shotgun (WGS) entry which is preliminary data.</text>
</comment>
<dbReference type="AlphaFoldDB" id="A0A5A7S7C0"/>
<evidence type="ECO:0000256" key="1">
    <source>
        <dbReference type="SAM" id="Phobius"/>
    </source>
</evidence>
<keyword evidence="1" id="KW-0472">Membrane</keyword>
<keyword evidence="1" id="KW-1133">Transmembrane helix</keyword>
<name>A0A5A7S7C0_9NOCA</name>
<dbReference type="EMBL" id="VLNY01000007">
    <property type="protein sequence ID" value="KAA0022048.1"/>
    <property type="molecule type" value="Genomic_DNA"/>
</dbReference>